<dbReference type="Proteomes" id="UP000053244">
    <property type="component" value="Unassembled WGS sequence"/>
</dbReference>
<reference evidence="1 2" key="1">
    <citation type="submission" date="2015-10" db="EMBL/GenBank/DDBJ databases">
        <authorList>
            <person name="Gilbert D.G."/>
        </authorList>
    </citation>
    <scope>NUCLEOTIDE SEQUENCE [LARGE SCALE GENOMIC DNA]</scope>
    <source>
        <strain evidence="1 2">NRRL B-16712</strain>
    </source>
</reference>
<protein>
    <submittedName>
        <fullName evidence="1">Uncharacterized protein</fullName>
    </submittedName>
</protein>
<organism evidence="1 2">
    <name type="scientific">Actinoplanes awajinensis subsp. mycoplanecinus</name>
    <dbReference type="NCBI Taxonomy" id="135947"/>
    <lineage>
        <taxon>Bacteria</taxon>
        <taxon>Bacillati</taxon>
        <taxon>Actinomycetota</taxon>
        <taxon>Actinomycetes</taxon>
        <taxon>Micromonosporales</taxon>
        <taxon>Micromonosporaceae</taxon>
        <taxon>Actinoplanes</taxon>
    </lineage>
</organism>
<keyword evidence="2" id="KW-1185">Reference proteome</keyword>
<name>A0A101JH41_9ACTN</name>
<dbReference type="RefSeq" id="WP_067702364.1">
    <property type="nucleotide sequence ID" value="NZ_LLZH01000307.1"/>
</dbReference>
<proteinExistence type="predicted"/>
<sequence>MHYSGGTGPFTIRWRVNHLINSNLNDREVVQFGCRPGASTRIGVEVKDSQGFLASITIACQCSLNQQ</sequence>
<comment type="caution">
    <text evidence="1">The sequence shown here is derived from an EMBL/GenBank/DDBJ whole genome shotgun (WGS) entry which is preliminary data.</text>
</comment>
<accession>A0A101JH41</accession>
<dbReference type="AlphaFoldDB" id="A0A101JH41"/>
<gene>
    <name evidence="1" type="ORF">ADL15_38730</name>
</gene>
<dbReference type="EMBL" id="LLZH01000307">
    <property type="protein sequence ID" value="KUL26331.1"/>
    <property type="molecule type" value="Genomic_DNA"/>
</dbReference>
<evidence type="ECO:0000313" key="2">
    <source>
        <dbReference type="Proteomes" id="UP000053244"/>
    </source>
</evidence>
<evidence type="ECO:0000313" key="1">
    <source>
        <dbReference type="EMBL" id="KUL26331.1"/>
    </source>
</evidence>
<dbReference type="OrthoDB" id="3541754at2"/>